<dbReference type="GO" id="GO:0032259">
    <property type="term" value="P:methylation"/>
    <property type="evidence" value="ECO:0007669"/>
    <property type="project" value="UniProtKB-KW"/>
</dbReference>
<dbReference type="InterPro" id="IPR029063">
    <property type="entry name" value="SAM-dependent_MTases_sf"/>
</dbReference>
<feature type="domain" description="Methyltransferase" evidence="2">
    <location>
        <begin position="28"/>
        <end position="118"/>
    </location>
</feature>
<proteinExistence type="predicted"/>
<dbReference type="EMBL" id="CP053586">
    <property type="protein sequence ID" value="WNZ26847.1"/>
    <property type="molecule type" value="Genomic_DNA"/>
</dbReference>
<evidence type="ECO:0000259" key="2">
    <source>
        <dbReference type="Pfam" id="PF13649"/>
    </source>
</evidence>
<protein>
    <submittedName>
        <fullName evidence="3">Class I SAM-dependent methyltransferase</fullName>
    </submittedName>
</protein>
<gene>
    <name evidence="3" type="ORF">HJG54_28370</name>
</gene>
<dbReference type="Gene3D" id="3.40.50.150">
    <property type="entry name" value="Vaccinia Virus protein VP39"/>
    <property type="match status" value="1"/>
</dbReference>
<reference evidence="3" key="1">
    <citation type="submission" date="2020-05" db="EMBL/GenBank/DDBJ databases">
        <authorList>
            <person name="Zhu T."/>
            <person name="Keshari N."/>
            <person name="Lu X."/>
        </authorList>
    </citation>
    <scope>NUCLEOTIDE SEQUENCE</scope>
    <source>
        <strain evidence="3">NK1-12</strain>
    </source>
</reference>
<dbReference type="SUPFAM" id="SSF53335">
    <property type="entry name" value="S-adenosyl-L-methionine-dependent methyltransferases"/>
    <property type="match status" value="1"/>
</dbReference>
<dbReference type="GO" id="GO:0008168">
    <property type="term" value="F:methyltransferase activity"/>
    <property type="evidence" value="ECO:0007669"/>
    <property type="project" value="UniProtKB-KW"/>
</dbReference>
<dbReference type="InterPro" id="IPR041698">
    <property type="entry name" value="Methyltransf_25"/>
</dbReference>
<keyword evidence="3" id="KW-0489">Methyltransferase</keyword>
<dbReference type="PANTHER" id="PTHR43861">
    <property type="entry name" value="TRANS-ACONITATE 2-METHYLTRANSFERASE-RELATED"/>
    <property type="match status" value="1"/>
</dbReference>
<sequence length="267" mass="30650">MGPQYSANQIRPLETLLLSALSANARLLDLCCGTGQLVQELMQRGYSVTGLDGSEAMLDYAHQNAPQAEFVLADARRFHLPDQFDAIVSTSASLNHIISIDDLKAVFRCVYVALRDNGWFLFDLNHPAQMARWWRGRPVEGEIAENYAWVLTPVYDPQNDSGYFKIVLFRSQSASSHPLRRMLYRILSLRWLTRLRLKALNRFQNWEPNWRRSEMIYHVRGYPEATIRQALAETGFTEISVQTIDGNPQVDNKHSAYFRCRKPANGK</sequence>
<keyword evidence="1" id="KW-0808">Transferase</keyword>
<evidence type="ECO:0000313" key="3">
    <source>
        <dbReference type="EMBL" id="WNZ26847.1"/>
    </source>
</evidence>
<accession>A0AA96WY70</accession>
<name>A0AA96WY70_9CYAN</name>
<dbReference type="Pfam" id="PF13649">
    <property type="entry name" value="Methyltransf_25"/>
    <property type="match status" value="1"/>
</dbReference>
<dbReference type="CDD" id="cd02440">
    <property type="entry name" value="AdoMet_MTases"/>
    <property type="match status" value="1"/>
</dbReference>
<evidence type="ECO:0000256" key="1">
    <source>
        <dbReference type="ARBA" id="ARBA00022679"/>
    </source>
</evidence>
<organism evidence="3">
    <name type="scientific">Leptolyngbya sp. NK1-12</name>
    <dbReference type="NCBI Taxonomy" id="2547451"/>
    <lineage>
        <taxon>Bacteria</taxon>
        <taxon>Bacillati</taxon>
        <taxon>Cyanobacteriota</taxon>
        <taxon>Cyanophyceae</taxon>
        <taxon>Leptolyngbyales</taxon>
        <taxon>Leptolyngbyaceae</taxon>
        <taxon>Leptolyngbya group</taxon>
        <taxon>Leptolyngbya</taxon>
    </lineage>
</organism>
<dbReference type="AlphaFoldDB" id="A0AA96WY70"/>